<dbReference type="PANTHER" id="PTHR34824:SF1">
    <property type="entry name" value="HEAT-INDUCIBLE TRANSCRIPTION REPRESSOR HRCA"/>
    <property type="match status" value="1"/>
</dbReference>
<protein>
    <recommendedName>
        <fullName evidence="5">Heat-inducible transcription repressor HrcA</fullName>
    </recommendedName>
</protein>
<dbReference type="InterPro" id="IPR036390">
    <property type="entry name" value="WH_DNA-bd_sf"/>
</dbReference>
<gene>
    <name evidence="5 7" type="primary">hrcA</name>
    <name evidence="7" type="ORF">IAA84_06450</name>
</gene>
<dbReference type="Gene3D" id="3.30.390.60">
    <property type="entry name" value="Heat-inducible transcription repressor hrca homolog, domain 3"/>
    <property type="match status" value="1"/>
</dbReference>
<evidence type="ECO:0000313" key="7">
    <source>
        <dbReference type="EMBL" id="HIS92644.1"/>
    </source>
</evidence>
<dbReference type="Pfam" id="PF01628">
    <property type="entry name" value="HrcA"/>
    <property type="match status" value="1"/>
</dbReference>
<evidence type="ECO:0000313" key="8">
    <source>
        <dbReference type="Proteomes" id="UP000824140"/>
    </source>
</evidence>
<proteinExistence type="inferred from homology"/>
<dbReference type="InterPro" id="IPR002571">
    <property type="entry name" value="HrcA"/>
</dbReference>
<accession>A0A9D1G064</accession>
<dbReference type="Gene3D" id="3.30.450.40">
    <property type="match status" value="1"/>
</dbReference>
<dbReference type="HAMAP" id="MF_00081">
    <property type="entry name" value="HrcA"/>
    <property type="match status" value="1"/>
</dbReference>
<dbReference type="Gene3D" id="1.10.10.10">
    <property type="entry name" value="Winged helix-like DNA-binding domain superfamily/Winged helix DNA-binding domain"/>
    <property type="match status" value="1"/>
</dbReference>
<evidence type="ECO:0000259" key="6">
    <source>
        <dbReference type="Pfam" id="PF01628"/>
    </source>
</evidence>
<organism evidence="7 8">
    <name type="scientific">Candidatus Alectryocaccomicrobium excrementavium</name>
    <dbReference type="NCBI Taxonomy" id="2840668"/>
    <lineage>
        <taxon>Bacteria</taxon>
        <taxon>Bacillati</taxon>
        <taxon>Bacillota</taxon>
        <taxon>Clostridia</taxon>
        <taxon>Candidatus Alectryocaccomicrobium</taxon>
    </lineage>
</organism>
<comment type="caution">
    <text evidence="7">The sequence shown here is derived from an EMBL/GenBank/DDBJ whole genome shotgun (WGS) entry which is preliminary data.</text>
</comment>
<dbReference type="Proteomes" id="UP000824140">
    <property type="component" value="Unassembled WGS sequence"/>
</dbReference>
<feature type="domain" description="Heat-inducible transcription repressor HrcA C-terminal" evidence="6">
    <location>
        <begin position="105"/>
        <end position="323"/>
    </location>
</feature>
<evidence type="ECO:0000256" key="2">
    <source>
        <dbReference type="ARBA" id="ARBA00023015"/>
    </source>
</evidence>
<comment type="similarity">
    <text evidence="5">Belongs to the HrcA family.</text>
</comment>
<dbReference type="GO" id="GO:0045892">
    <property type="term" value="P:negative regulation of DNA-templated transcription"/>
    <property type="evidence" value="ECO:0007669"/>
    <property type="project" value="UniProtKB-UniRule"/>
</dbReference>
<dbReference type="EMBL" id="DVJN01000126">
    <property type="protein sequence ID" value="HIS92644.1"/>
    <property type="molecule type" value="Genomic_DNA"/>
</dbReference>
<dbReference type="SUPFAM" id="SSF55781">
    <property type="entry name" value="GAF domain-like"/>
    <property type="match status" value="1"/>
</dbReference>
<keyword evidence="2 5" id="KW-0805">Transcription regulation</keyword>
<reference evidence="7" key="2">
    <citation type="journal article" date="2021" name="PeerJ">
        <title>Extensive microbial diversity within the chicken gut microbiome revealed by metagenomics and culture.</title>
        <authorList>
            <person name="Gilroy R."/>
            <person name="Ravi A."/>
            <person name="Getino M."/>
            <person name="Pursley I."/>
            <person name="Horton D.L."/>
            <person name="Alikhan N.F."/>
            <person name="Baker D."/>
            <person name="Gharbi K."/>
            <person name="Hall N."/>
            <person name="Watson M."/>
            <person name="Adriaenssens E.M."/>
            <person name="Foster-Nyarko E."/>
            <person name="Jarju S."/>
            <person name="Secka A."/>
            <person name="Antonio M."/>
            <person name="Oren A."/>
            <person name="Chaudhuri R.R."/>
            <person name="La Ragione R."/>
            <person name="Hildebrand F."/>
            <person name="Pallen M.J."/>
        </authorList>
    </citation>
    <scope>NUCLEOTIDE SEQUENCE</scope>
    <source>
        <strain evidence="7">13766</strain>
    </source>
</reference>
<dbReference type="InterPro" id="IPR036388">
    <property type="entry name" value="WH-like_DNA-bd_sf"/>
</dbReference>
<dbReference type="AlphaFoldDB" id="A0A9D1G064"/>
<dbReference type="InterPro" id="IPR023120">
    <property type="entry name" value="WHTH_transcript_rep_HrcA_IDD"/>
</dbReference>
<dbReference type="PIRSF" id="PIRSF005485">
    <property type="entry name" value="HrcA"/>
    <property type="match status" value="1"/>
</dbReference>
<keyword evidence="1 5" id="KW-0678">Repressor</keyword>
<evidence type="ECO:0000256" key="5">
    <source>
        <dbReference type="HAMAP-Rule" id="MF_00081"/>
    </source>
</evidence>
<dbReference type="NCBIfam" id="TIGR00331">
    <property type="entry name" value="hrcA"/>
    <property type="match status" value="1"/>
</dbReference>
<evidence type="ECO:0000256" key="4">
    <source>
        <dbReference type="ARBA" id="ARBA00023163"/>
    </source>
</evidence>
<keyword evidence="4 5" id="KW-0804">Transcription</keyword>
<dbReference type="InterPro" id="IPR029016">
    <property type="entry name" value="GAF-like_dom_sf"/>
</dbReference>
<name>A0A9D1G064_9FIRM</name>
<dbReference type="GO" id="GO:0003677">
    <property type="term" value="F:DNA binding"/>
    <property type="evidence" value="ECO:0007669"/>
    <property type="project" value="InterPro"/>
</dbReference>
<sequence length="340" mass="37613">MQLDERKFMILKAIIDDYVLTGMPVGSRTISRKSGVGFSPATIRNEMSDLEELGYLDQPHTSAGRVPSHKAYRLYVDRLLQVGNLSPEETKKIQEHLRERTSQVQEVIRSAAQVLSDATHYTSVIVAPQAQALRIRRVQLVPITENTALLVIVTNAGIVKDAVVRVPGELSAEHLHAISNLLTDQLADRPIDQVRQRFRVLIHQLGEHRRLLANVMNAMETSIVETGENDVVVGGSANLLNYPEYSDIEKARNFLAVLDSKETLARLLGSRGGVEFTIRIGSENEAPEFQDCSVVTATYHIGSGTSGTLGIIGPTRMDYQRVIAVMKTLKYAMNELLSGE</sequence>
<evidence type="ECO:0000256" key="3">
    <source>
        <dbReference type="ARBA" id="ARBA00023016"/>
    </source>
</evidence>
<dbReference type="PANTHER" id="PTHR34824">
    <property type="entry name" value="HEAT-INDUCIBLE TRANSCRIPTION REPRESSOR HRCA"/>
    <property type="match status" value="1"/>
</dbReference>
<dbReference type="SUPFAM" id="SSF46785">
    <property type="entry name" value="Winged helix' DNA-binding domain"/>
    <property type="match status" value="1"/>
</dbReference>
<evidence type="ECO:0000256" key="1">
    <source>
        <dbReference type="ARBA" id="ARBA00022491"/>
    </source>
</evidence>
<keyword evidence="3 5" id="KW-0346">Stress response</keyword>
<comment type="function">
    <text evidence="5">Negative regulator of class I heat shock genes (grpE-dnaK-dnaJ and groELS operons). Prevents heat-shock induction of these operons.</text>
</comment>
<reference evidence="7" key="1">
    <citation type="submission" date="2020-10" db="EMBL/GenBank/DDBJ databases">
        <authorList>
            <person name="Gilroy R."/>
        </authorList>
    </citation>
    <scope>NUCLEOTIDE SEQUENCE</scope>
    <source>
        <strain evidence="7">13766</strain>
    </source>
</reference>
<dbReference type="InterPro" id="IPR021153">
    <property type="entry name" value="HrcA_C"/>
</dbReference>